<dbReference type="Gene3D" id="2.160.20.10">
    <property type="entry name" value="Single-stranded right-handed beta-helix, Pectin lyase-like"/>
    <property type="match status" value="1"/>
</dbReference>
<dbReference type="SMART" id="SM00710">
    <property type="entry name" value="PbH1"/>
    <property type="match status" value="4"/>
</dbReference>
<dbReference type="PROSITE" id="PS00502">
    <property type="entry name" value="POLYGALACTURONASE"/>
    <property type="match status" value="1"/>
</dbReference>
<dbReference type="PANTHER" id="PTHR31339">
    <property type="entry name" value="PECTIN LYASE-RELATED"/>
    <property type="match status" value="1"/>
</dbReference>
<evidence type="ECO:0000256" key="4">
    <source>
        <dbReference type="RuleBase" id="RU361169"/>
    </source>
</evidence>
<keyword evidence="7" id="KW-1185">Reference proteome</keyword>
<keyword evidence="3 4" id="KW-0326">Glycosidase</keyword>
<dbReference type="Proteomes" id="UP000462014">
    <property type="component" value="Unassembled WGS sequence"/>
</dbReference>
<evidence type="ECO:0000259" key="5">
    <source>
        <dbReference type="Pfam" id="PF12708"/>
    </source>
</evidence>
<dbReference type="InterPro" id="IPR000743">
    <property type="entry name" value="Glyco_hydro_28"/>
</dbReference>
<comment type="similarity">
    <text evidence="1 4">Belongs to the glycosyl hydrolase 28 family.</text>
</comment>
<dbReference type="Pfam" id="PF12708">
    <property type="entry name" value="Pect-lyase_RHGA_epim"/>
    <property type="match status" value="1"/>
</dbReference>
<accession>A0A7K1SW36</accession>
<evidence type="ECO:0000313" key="7">
    <source>
        <dbReference type="Proteomes" id="UP000462014"/>
    </source>
</evidence>
<organism evidence="6 7">
    <name type="scientific">Mucilaginibacter arboris</name>
    <dbReference type="NCBI Taxonomy" id="2682090"/>
    <lineage>
        <taxon>Bacteria</taxon>
        <taxon>Pseudomonadati</taxon>
        <taxon>Bacteroidota</taxon>
        <taxon>Sphingobacteriia</taxon>
        <taxon>Sphingobacteriales</taxon>
        <taxon>Sphingobacteriaceae</taxon>
        <taxon>Mucilaginibacter</taxon>
    </lineage>
</organism>
<dbReference type="PANTHER" id="PTHR31339:SF9">
    <property type="entry name" value="PLASMIN AND FIBRONECTIN-BINDING PROTEIN A"/>
    <property type="match status" value="1"/>
</dbReference>
<keyword evidence="2 4" id="KW-0378">Hydrolase</keyword>
<gene>
    <name evidence="6" type="ORF">GO621_07850</name>
</gene>
<evidence type="ECO:0000256" key="3">
    <source>
        <dbReference type="ARBA" id="ARBA00023295"/>
    </source>
</evidence>
<evidence type="ECO:0000256" key="2">
    <source>
        <dbReference type="ARBA" id="ARBA00022801"/>
    </source>
</evidence>
<dbReference type="AlphaFoldDB" id="A0A7K1SW36"/>
<evidence type="ECO:0000256" key="1">
    <source>
        <dbReference type="ARBA" id="ARBA00008834"/>
    </source>
</evidence>
<dbReference type="Pfam" id="PF00295">
    <property type="entry name" value="Glyco_hydro_28"/>
    <property type="match status" value="1"/>
</dbReference>
<comment type="caution">
    <text evidence="6">The sequence shown here is derived from an EMBL/GenBank/DDBJ whole genome shotgun (WGS) entry which is preliminary data.</text>
</comment>
<sequence>MNCMKKVFILSAIITMLFLSAFILPQPKTAKRYLITDFGAKGDSLTLNTKAIQAAIEQCAAKGGGVVVVPKGIFISGALFLKKGVNLEIEKGGVLKGSINPEDYPQIPTRWEGEEKTWTSAFINANDLNGVTISGEGTIDGSGDIWTARALKARAEGNVNPIRVGRPRLICFQNCKNATIANLNLHNQAVWCLHVLYSDHVLVQNLKISADHNIPSSDGIDIDSSTDVHITGCDIDVNDDCISIKSGKDEDGLRVNRPSKNILIDKSRFGYGHGGVAMGSETSGGISEVTVDNCVMEAGNWAPIRFKSQPSRSGVVENITYKNIKLNQTGKAFEFNMAWRMVPPIKPPAKVLPVVKNIKLINISGTVKNVGDMSGLSGSPIQNVSFVNCNITAEKGFILKDVKDVDLSGLKLTVKQGQPIINQDEVK</sequence>
<dbReference type="InterPro" id="IPR011050">
    <property type="entry name" value="Pectin_lyase_fold/virulence"/>
</dbReference>
<dbReference type="InterPro" id="IPR006626">
    <property type="entry name" value="PbH1"/>
</dbReference>
<evidence type="ECO:0000313" key="6">
    <source>
        <dbReference type="EMBL" id="MVN21448.1"/>
    </source>
</evidence>
<dbReference type="SUPFAM" id="SSF51126">
    <property type="entry name" value="Pectin lyase-like"/>
    <property type="match status" value="1"/>
</dbReference>
<dbReference type="InterPro" id="IPR012334">
    <property type="entry name" value="Pectin_lyas_fold"/>
</dbReference>
<name>A0A7K1SW36_9SPHI</name>
<dbReference type="GO" id="GO:0004650">
    <property type="term" value="F:polygalacturonase activity"/>
    <property type="evidence" value="ECO:0007669"/>
    <property type="project" value="InterPro"/>
</dbReference>
<dbReference type="InterPro" id="IPR024535">
    <property type="entry name" value="RHGA/B-epi-like_pectate_lyase"/>
</dbReference>
<dbReference type="GO" id="GO:0005975">
    <property type="term" value="P:carbohydrate metabolic process"/>
    <property type="evidence" value="ECO:0007669"/>
    <property type="project" value="InterPro"/>
</dbReference>
<reference evidence="6 7" key="1">
    <citation type="submission" date="2019-12" db="EMBL/GenBank/DDBJ databases">
        <title>Mucilaginibacter sp. HMF7410 genome sequencing and assembly.</title>
        <authorList>
            <person name="Kang H."/>
            <person name="Cha I."/>
            <person name="Kim H."/>
            <person name="Joh K."/>
        </authorList>
    </citation>
    <scope>NUCLEOTIDE SEQUENCE [LARGE SCALE GENOMIC DNA]</scope>
    <source>
        <strain evidence="6 7">HMF7410</strain>
    </source>
</reference>
<dbReference type="InterPro" id="IPR051801">
    <property type="entry name" value="GH28_Enzymes"/>
</dbReference>
<dbReference type="EMBL" id="WPIK01000006">
    <property type="protein sequence ID" value="MVN21448.1"/>
    <property type="molecule type" value="Genomic_DNA"/>
</dbReference>
<protein>
    <recommendedName>
        <fullName evidence="5">Rhamnogalacturonase A/B/Epimerase-like pectate lyase domain-containing protein</fullName>
    </recommendedName>
</protein>
<proteinExistence type="inferred from homology"/>
<feature type="domain" description="Rhamnogalacturonase A/B/Epimerase-like pectate lyase" evidence="5">
    <location>
        <begin position="35"/>
        <end position="87"/>
    </location>
</feature>